<name>A0AAV5UNK5_9BILA</name>
<dbReference type="EMBL" id="BTSX01000142">
    <property type="protein sequence ID" value="GMT08641.1"/>
    <property type="molecule type" value="Genomic_DNA"/>
</dbReference>
<feature type="non-terminal residue" evidence="2">
    <location>
        <position position="1"/>
    </location>
</feature>
<accession>A0AAV5UNK5</accession>
<dbReference type="Proteomes" id="UP001432027">
    <property type="component" value="Unassembled WGS sequence"/>
</dbReference>
<reference evidence="2" key="1">
    <citation type="submission" date="2023-10" db="EMBL/GenBank/DDBJ databases">
        <title>Genome assembly of Pristionchus species.</title>
        <authorList>
            <person name="Yoshida K."/>
            <person name="Sommer R.J."/>
        </authorList>
    </citation>
    <scope>NUCLEOTIDE SEQUENCE</scope>
    <source>
        <strain evidence="2">RS0144</strain>
    </source>
</reference>
<evidence type="ECO:0000313" key="1">
    <source>
        <dbReference type="EMBL" id="GMT02919.1"/>
    </source>
</evidence>
<feature type="non-terminal residue" evidence="2">
    <location>
        <position position="72"/>
    </location>
</feature>
<keyword evidence="3" id="KW-1185">Reference proteome</keyword>
<comment type="caution">
    <text evidence="2">The sequence shown here is derived from an EMBL/GenBank/DDBJ whole genome shotgun (WGS) entry which is preliminary data.</text>
</comment>
<gene>
    <name evidence="1" type="ORF">PENTCL1PPCAC_25093</name>
    <name evidence="2" type="ORF">PENTCL1PPCAC_30815</name>
</gene>
<organism evidence="2 3">
    <name type="scientific">Pristionchus entomophagus</name>
    <dbReference type="NCBI Taxonomy" id="358040"/>
    <lineage>
        <taxon>Eukaryota</taxon>
        <taxon>Metazoa</taxon>
        <taxon>Ecdysozoa</taxon>
        <taxon>Nematoda</taxon>
        <taxon>Chromadorea</taxon>
        <taxon>Rhabditida</taxon>
        <taxon>Rhabditina</taxon>
        <taxon>Diplogasteromorpha</taxon>
        <taxon>Diplogasteroidea</taxon>
        <taxon>Neodiplogasteridae</taxon>
        <taxon>Pristionchus</taxon>
    </lineage>
</organism>
<evidence type="ECO:0000313" key="3">
    <source>
        <dbReference type="Proteomes" id="UP001432027"/>
    </source>
</evidence>
<dbReference type="AlphaFoldDB" id="A0AAV5UNK5"/>
<proteinExistence type="predicted"/>
<evidence type="ECO:0000313" key="2">
    <source>
        <dbReference type="EMBL" id="GMT08641.1"/>
    </source>
</evidence>
<protein>
    <submittedName>
        <fullName evidence="2">Uncharacterized protein</fullName>
    </submittedName>
</protein>
<dbReference type="EMBL" id="BTSX01000006">
    <property type="protein sequence ID" value="GMT02919.1"/>
    <property type="molecule type" value="Genomic_DNA"/>
</dbReference>
<sequence length="72" mass="8017">CLRLGRSRRRRHSRRSKQLLHQQLIRLAVLDQVVIGIGVVLVDGRGVGQPRRLVPAGRDVSDDDGVLKGCHC</sequence>